<dbReference type="InterPro" id="IPR011990">
    <property type="entry name" value="TPR-like_helical_dom_sf"/>
</dbReference>
<dbReference type="InterPro" id="IPR019734">
    <property type="entry name" value="TPR_rpt"/>
</dbReference>
<organism evidence="12 13">
    <name type="scientific">Parvularcula maris</name>
    <dbReference type="NCBI Taxonomy" id="2965077"/>
    <lineage>
        <taxon>Bacteria</taxon>
        <taxon>Pseudomonadati</taxon>
        <taxon>Pseudomonadota</taxon>
        <taxon>Alphaproteobacteria</taxon>
        <taxon>Parvularculales</taxon>
        <taxon>Parvularculaceae</taxon>
        <taxon>Parvularcula</taxon>
    </lineage>
</organism>
<dbReference type="PANTHER" id="PTHR41523:SF8">
    <property type="entry name" value="ETHYLENE RESPONSE SENSOR PROTEIN"/>
    <property type="match status" value="1"/>
</dbReference>
<evidence type="ECO:0000256" key="2">
    <source>
        <dbReference type="ARBA" id="ARBA00012438"/>
    </source>
</evidence>
<dbReference type="SUPFAM" id="SSF55874">
    <property type="entry name" value="ATPase domain of HSP90 chaperone/DNA topoisomerase II/histidine kinase"/>
    <property type="match status" value="1"/>
</dbReference>
<reference evidence="12" key="1">
    <citation type="submission" date="2022-07" db="EMBL/GenBank/DDBJ databases">
        <title>Parvularcula maris sp. nov., an algicidal bacterium isolated from seawater.</title>
        <authorList>
            <person name="Li F."/>
        </authorList>
    </citation>
    <scope>NUCLEOTIDE SEQUENCE</scope>
    <source>
        <strain evidence="12">BGMRC 0090</strain>
    </source>
</reference>
<dbReference type="Pfam" id="PF02518">
    <property type="entry name" value="HATPase_c"/>
    <property type="match status" value="1"/>
</dbReference>
<dbReference type="InterPro" id="IPR011495">
    <property type="entry name" value="Sig_transdc_His_kin_sub2_dim/P"/>
</dbReference>
<dbReference type="GO" id="GO:0005524">
    <property type="term" value="F:ATP binding"/>
    <property type="evidence" value="ECO:0007669"/>
    <property type="project" value="UniProtKB-KW"/>
</dbReference>
<keyword evidence="7" id="KW-0067">ATP-binding</keyword>
<dbReference type="RefSeq" id="WP_256620209.1">
    <property type="nucleotide sequence ID" value="NZ_JANIBC010000015.1"/>
</dbReference>
<evidence type="ECO:0000259" key="11">
    <source>
        <dbReference type="SMART" id="SM00387"/>
    </source>
</evidence>
<keyword evidence="5" id="KW-0547">Nucleotide-binding</keyword>
<dbReference type="Gene3D" id="3.30.565.10">
    <property type="entry name" value="Histidine kinase-like ATPase, C-terminal domain"/>
    <property type="match status" value="1"/>
</dbReference>
<dbReference type="AlphaFoldDB" id="A0A9X2RL69"/>
<dbReference type="InterPro" id="IPR003594">
    <property type="entry name" value="HATPase_dom"/>
</dbReference>
<feature type="coiled-coil region" evidence="8">
    <location>
        <begin position="468"/>
        <end position="511"/>
    </location>
</feature>
<evidence type="ECO:0000256" key="5">
    <source>
        <dbReference type="ARBA" id="ARBA00022741"/>
    </source>
</evidence>
<sequence>MDRRANISFTALCCTLLLLASASVARAADRAEDAAFCRETIENKPKGEPLRWTVPPSDFVARLNAACLNVLEGGAPAERRELLRHYLRKSRLFLDPDRLDEAAAAWSAADRLRVAAMNARVRETDLFPYPEDLQRLRKEADAVPGDGADPMAVAWLAQLSGMFASVEGDEDAAIVLLSQAVEEAAGADYDRVVLDASQRLGQLHARRGDYVEAIDALTLTQEAARTIGQRQFEARALISIGVIFADLGDTERSIGAMTDAAELLTDNLRDVEHWSLRSDRATAFVNIGEAHRRRGRFEEAAAAYAKAKADAMMVPENRRASRVAYAEIEQAKLDYERPGGDREAALAQAAAAAAIMKENRGEELAGATYAWIAEKRVERGELERAAGALASARQALGNDPFEPEAIESMSGNRWYLLQYAKAMANEERGLGDAEKAARYALAALRLSDDRYEEEKIRSVANADLLLSLDRSEREVEAQAAEMARLAREAELETLRAEGAEARAALTTAQKERSQALAFLGVGGGIAASVVAFLLLRAYRMEARLASSRQTFLSEMHHRFANNLQVIISLLQLDVRRRPGQKGGLREEALVKVKAMGLVHDALRSGGGDAEVRSEEFLGELLQLLRAALGRPGVTLEGRIASGRLDPDAAVPLGLLVSELVTNAYKHAFGPEGGTICVVLSEDGRLTVSDNGHGMNAAGEDRPRGSGQGLQLTTELADQIGASARGISSEGTQWVIEPVPLRSAA</sequence>
<protein>
    <recommendedName>
        <fullName evidence="2">histidine kinase</fullName>
        <ecNumber evidence="2">2.7.13.3</ecNumber>
    </recommendedName>
</protein>
<comment type="caution">
    <text evidence="12">The sequence shown here is derived from an EMBL/GenBank/DDBJ whole genome shotgun (WGS) entry which is preliminary data.</text>
</comment>
<keyword evidence="10" id="KW-0732">Signal</keyword>
<keyword evidence="9" id="KW-0812">Transmembrane</keyword>
<evidence type="ECO:0000256" key="8">
    <source>
        <dbReference type="SAM" id="Coils"/>
    </source>
</evidence>
<keyword evidence="3" id="KW-0597">Phosphoprotein</keyword>
<keyword evidence="9" id="KW-0472">Membrane</keyword>
<dbReference type="EC" id="2.7.13.3" evidence="2"/>
<dbReference type="PANTHER" id="PTHR41523">
    <property type="entry name" value="TWO-COMPONENT SYSTEM SENSOR PROTEIN"/>
    <property type="match status" value="1"/>
</dbReference>
<evidence type="ECO:0000256" key="10">
    <source>
        <dbReference type="SAM" id="SignalP"/>
    </source>
</evidence>
<dbReference type="Pfam" id="PF07568">
    <property type="entry name" value="HisKA_2"/>
    <property type="match status" value="1"/>
</dbReference>
<feature type="domain" description="Histidine kinase/HSP90-like ATPase" evidence="11">
    <location>
        <begin position="647"/>
        <end position="741"/>
    </location>
</feature>
<dbReference type="EMBL" id="JANIBC010000015">
    <property type="protein sequence ID" value="MCQ8186302.1"/>
    <property type="molecule type" value="Genomic_DNA"/>
</dbReference>
<dbReference type="SMART" id="SM00028">
    <property type="entry name" value="TPR"/>
    <property type="match status" value="3"/>
</dbReference>
<feature type="signal peptide" evidence="10">
    <location>
        <begin position="1"/>
        <end position="27"/>
    </location>
</feature>
<dbReference type="Proteomes" id="UP001142610">
    <property type="component" value="Unassembled WGS sequence"/>
</dbReference>
<evidence type="ECO:0000256" key="7">
    <source>
        <dbReference type="ARBA" id="ARBA00022840"/>
    </source>
</evidence>
<evidence type="ECO:0000256" key="3">
    <source>
        <dbReference type="ARBA" id="ARBA00022553"/>
    </source>
</evidence>
<keyword evidence="4" id="KW-0808">Transferase</keyword>
<evidence type="ECO:0000256" key="6">
    <source>
        <dbReference type="ARBA" id="ARBA00022777"/>
    </source>
</evidence>
<gene>
    <name evidence="12" type="ORF">NOG11_13010</name>
</gene>
<evidence type="ECO:0000313" key="13">
    <source>
        <dbReference type="Proteomes" id="UP001142610"/>
    </source>
</evidence>
<keyword evidence="8" id="KW-0175">Coiled coil</keyword>
<keyword evidence="9" id="KW-1133">Transmembrane helix</keyword>
<dbReference type="GO" id="GO:0004673">
    <property type="term" value="F:protein histidine kinase activity"/>
    <property type="evidence" value="ECO:0007669"/>
    <property type="project" value="UniProtKB-EC"/>
</dbReference>
<keyword evidence="6 12" id="KW-0418">Kinase</keyword>
<dbReference type="SMART" id="SM00387">
    <property type="entry name" value="HATPase_c"/>
    <property type="match status" value="1"/>
</dbReference>
<evidence type="ECO:0000256" key="1">
    <source>
        <dbReference type="ARBA" id="ARBA00000085"/>
    </source>
</evidence>
<evidence type="ECO:0000256" key="9">
    <source>
        <dbReference type="SAM" id="Phobius"/>
    </source>
</evidence>
<dbReference type="SUPFAM" id="SSF48452">
    <property type="entry name" value="TPR-like"/>
    <property type="match status" value="1"/>
</dbReference>
<dbReference type="InterPro" id="IPR036890">
    <property type="entry name" value="HATPase_C_sf"/>
</dbReference>
<evidence type="ECO:0000256" key="4">
    <source>
        <dbReference type="ARBA" id="ARBA00022679"/>
    </source>
</evidence>
<proteinExistence type="predicted"/>
<feature type="chain" id="PRO_5040973737" description="histidine kinase" evidence="10">
    <location>
        <begin position="28"/>
        <end position="744"/>
    </location>
</feature>
<evidence type="ECO:0000313" key="12">
    <source>
        <dbReference type="EMBL" id="MCQ8186302.1"/>
    </source>
</evidence>
<accession>A0A9X2RL69</accession>
<name>A0A9X2RL69_9PROT</name>
<dbReference type="Gene3D" id="1.25.40.10">
    <property type="entry name" value="Tetratricopeptide repeat domain"/>
    <property type="match status" value="1"/>
</dbReference>
<comment type="catalytic activity">
    <reaction evidence="1">
        <text>ATP + protein L-histidine = ADP + protein N-phospho-L-histidine.</text>
        <dbReference type="EC" id="2.7.13.3"/>
    </reaction>
</comment>
<feature type="transmembrane region" description="Helical" evidence="9">
    <location>
        <begin position="515"/>
        <end position="538"/>
    </location>
</feature>
<keyword evidence="13" id="KW-1185">Reference proteome</keyword>